<dbReference type="NCBIfam" id="TIGR00051">
    <property type="entry name" value="YbgC/FadM family acyl-CoA thioesterase"/>
    <property type="match status" value="1"/>
</dbReference>
<dbReference type="Gene3D" id="3.10.129.10">
    <property type="entry name" value="Hotdog Thioesterase"/>
    <property type="match status" value="1"/>
</dbReference>
<dbReference type="InterPro" id="IPR006684">
    <property type="entry name" value="YbgC/YbaW"/>
</dbReference>
<evidence type="ECO:0000256" key="2">
    <source>
        <dbReference type="ARBA" id="ARBA00022801"/>
    </source>
</evidence>
<keyword evidence="2 4" id="KW-0378">Hydrolase</keyword>
<dbReference type="EMBL" id="JBHSFU010000015">
    <property type="protein sequence ID" value="MFC4560042.1"/>
    <property type="molecule type" value="Genomic_DNA"/>
</dbReference>
<evidence type="ECO:0000259" key="3">
    <source>
        <dbReference type="Pfam" id="PF03061"/>
    </source>
</evidence>
<dbReference type="SUPFAM" id="SSF54637">
    <property type="entry name" value="Thioesterase/thiol ester dehydrase-isomerase"/>
    <property type="match status" value="1"/>
</dbReference>
<dbReference type="InterPro" id="IPR029069">
    <property type="entry name" value="HotDog_dom_sf"/>
</dbReference>
<reference evidence="5" key="1">
    <citation type="journal article" date="2019" name="Int. J. Syst. Evol. Microbiol.">
        <title>The Global Catalogue of Microorganisms (GCM) 10K type strain sequencing project: providing services to taxonomists for standard genome sequencing and annotation.</title>
        <authorList>
            <consortium name="The Broad Institute Genomics Platform"/>
            <consortium name="The Broad Institute Genome Sequencing Center for Infectious Disease"/>
            <person name="Wu L."/>
            <person name="Ma J."/>
        </authorList>
    </citation>
    <scope>NUCLEOTIDE SEQUENCE [LARGE SCALE GENOMIC DNA]</scope>
    <source>
        <strain evidence="5">CGMCC 4.7426</strain>
    </source>
</reference>
<dbReference type="RefSeq" id="WP_390299413.1">
    <property type="nucleotide sequence ID" value="NZ_JBHSFU010000015.1"/>
</dbReference>
<comment type="caution">
    <text evidence="4">The sequence shown here is derived from an EMBL/GenBank/DDBJ whole genome shotgun (WGS) entry which is preliminary data.</text>
</comment>
<feature type="domain" description="Thioesterase" evidence="3">
    <location>
        <begin position="20"/>
        <end position="99"/>
    </location>
</feature>
<evidence type="ECO:0000313" key="5">
    <source>
        <dbReference type="Proteomes" id="UP001595989"/>
    </source>
</evidence>
<comment type="similarity">
    <text evidence="1">Belongs to the 4-hydroxybenzoyl-CoA thioesterase family.</text>
</comment>
<dbReference type="PANTHER" id="PTHR31793:SF27">
    <property type="entry name" value="NOVEL THIOESTERASE SUPERFAMILY DOMAIN AND SAPOSIN A-TYPE DOMAIN CONTAINING PROTEIN (0610012H03RIK)"/>
    <property type="match status" value="1"/>
</dbReference>
<evidence type="ECO:0000313" key="4">
    <source>
        <dbReference type="EMBL" id="MFC4560042.1"/>
    </source>
</evidence>
<organism evidence="4 5">
    <name type="scientific">Virgibacillus kekensis</name>
    <dbReference type="NCBI Taxonomy" id="202261"/>
    <lineage>
        <taxon>Bacteria</taxon>
        <taxon>Bacillati</taxon>
        <taxon>Bacillota</taxon>
        <taxon>Bacilli</taxon>
        <taxon>Bacillales</taxon>
        <taxon>Bacillaceae</taxon>
        <taxon>Virgibacillus</taxon>
    </lineage>
</organism>
<dbReference type="InterPro" id="IPR050563">
    <property type="entry name" value="4-hydroxybenzoyl-CoA_TE"/>
</dbReference>
<dbReference type="GO" id="GO:0016787">
    <property type="term" value="F:hydrolase activity"/>
    <property type="evidence" value="ECO:0007669"/>
    <property type="project" value="UniProtKB-KW"/>
</dbReference>
<gene>
    <name evidence="4" type="ORF">ACFO3D_17930</name>
</gene>
<accession>A0ABV9DN50</accession>
<dbReference type="Pfam" id="PF03061">
    <property type="entry name" value="4HBT"/>
    <property type="match status" value="1"/>
</dbReference>
<protein>
    <submittedName>
        <fullName evidence="4">Acyl-CoA thioesterase</fullName>
        <ecNumber evidence="4">3.1.2.-</ecNumber>
    </submittedName>
</protein>
<dbReference type="PIRSF" id="PIRSF003230">
    <property type="entry name" value="YbgC"/>
    <property type="match status" value="1"/>
</dbReference>
<evidence type="ECO:0000256" key="1">
    <source>
        <dbReference type="ARBA" id="ARBA00005953"/>
    </source>
</evidence>
<sequence>MSGKWYQKNMRVQYKDTDQMGIAHHGNYVTWFEVGRTEWMREYGMSYHKMEALGLLLPVINVNVDYKKSAKFDDCVAIFSSVANYSPVRLEFAYEARKISEDEFLQESNEGETVEPLGELLARGSTTHMWVKQDWKPAKINKAAPDVYAILQDLGESDQSK</sequence>
<dbReference type="InterPro" id="IPR006683">
    <property type="entry name" value="Thioestr_dom"/>
</dbReference>
<keyword evidence="5" id="KW-1185">Reference proteome</keyword>
<dbReference type="CDD" id="cd00586">
    <property type="entry name" value="4HBT"/>
    <property type="match status" value="1"/>
</dbReference>
<dbReference type="PANTHER" id="PTHR31793">
    <property type="entry name" value="4-HYDROXYBENZOYL-COA THIOESTERASE FAMILY MEMBER"/>
    <property type="match status" value="1"/>
</dbReference>
<dbReference type="EC" id="3.1.2.-" evidence="4"/>
<proteinExistence type="inferred from homology"/>
<dbReference type="Proteomes" id="UP001595989">
    <property type="component" value="Unassembled WGS sequence"/>
</dbReference>
<name>A0ABV9DN50_9BACI</name>